<name>A0A7Z0BNS1_9GAMM</name>
<dbReference type="SUPFAM" id="SSF48371">
    <property type="entry name" value="ARM repeat"/>
    <property type="match status" value="1"/>
</dbReference>
<dbReference type="EMBL" id="JACBYV010000001">
    <property type="protein sequence ID" value="NYH71406.1"/>
    <property type="molecule type" value="Genomic_DNA"/>
</dbReference>
<evidence type="ECO:0000313" key="3">
    <source>
        <dbReference type="Proteomes" id="UP000578688"/>
    </source>
</evidence>
<evidence type="ECO:0000313" key="2">
    <source>
        <dbReference type="EMBL" id="NYH71406.1"/>
    </source>
</evidence>
<dbReference type="InterPro" id="IPR049796">
    <property type="entry name" value="CdiI_Ct-like"/>
</dbReference>
<dbReference type="Proteomes" id="UP000578688">
    <property type="component" value="Unassembled WGS sequence"/>
</dbReference>
<keyword evidence="1" id="KW-0677">Repeat</keyword>
<accession>A0A7Z0BNS1</accession>
<dbReference type="InterPro" id="IPR016024">
    <property type="entry name" value="ARM-type_fold"/>
</dbReference>
<organism evidence="2 3">
    <name type="scientific">Phytopseudomonas flavescens</name>
    <dbReference type="NCBI Taxonomy" id="29435"/>
    <lineage>
        <taxon>Bacteria</taxon>
        <taxon>Pseudomonadati</taxon>
        <taxon>Pseudomonadota</taxon>
        <taxon>Gammaproteobacteria</taxon>
        <taxon>Pseudomonadales</taxon>
        <taxon>Pseudomonadaceae</taxon>
        <taxon>Phytopseudomonas</taxon>
    </lineage>
</organism>
<evidence type="ECO:0008006" key="4">
    <source>
        <dbReference type="Google" id="ProtNLM"/>
    </source>
</evidence>
<evidence type="ECO:0000256" key="1">
    <source>
        <dbReference type="ARBA" id="ARBA00022737"/>
    </source>
</evidence>
<dbReference type="AlphaFoldDB" id="A0A7Z0BNS1"/>
<dbReference type="RefSeq" id="WP_156152750.1">
    <property type="nucleotide sequence ID" value="NZ_JACBYV010000001.1"/>
</dbReference>
<protein>
    <recommendedName>
        <fullName evidence="4">HEAT repeat-containing protein</fullName>
    </recommendedName>
</protein>
<dbReference type="CDD" id="cd20694">
    <property type="entry name" value="CdiI_Ct-like"/>
    <property type="match status" value="1"/>
</dbReference>
<keyword evidence="3" id="KW-1185">Reference proteome</keyword>
<gene>
    <name evidence="2" type="ORF">FHR27_000016</name>
</gene>
<proteinExistence type="predicted"/>
<dbReference type="Pfam" id="PF02985">
    <property type="entry name" value="HEAT"/>
    <property type="match status" value="1"/>
</dbReference>
<reference evidence="2 3" key="1">
    <citation type="submission" date="2020-07" db="EMBL/GenBank/DDBJ databases">
        <title>Genomic analyses of the natural microbiome of Caenorhabditis elegans.</title>
        <authorList>
            <person name="Samuel B."/>
        </authorList>
    </citation>
    <scope>NUCLEOTIDE SEQUENCE [LARGE SCALE GENOMIC DNA]</scope>
    <source>
        <strain evidence="2 3">BIGb0408</strain>
    </source>
</reference>
<dbReference type="InterPro" id="IPR000357">
    <property type="entry name" value="HEAT"/>
</dbReference>
<comment type="caution">
    <text evidence="2">The sequence shown here is derived from an EMBL/GenBank/DDBJ whole genome shotgun (WGS) entry which is preliminary data.</text>
</comment>
<sequence length="111" mass="12679">MMNYQAPQPYNKRALEKAFASRDVKSICEALVSVALNDPDWRWAQSKCLEFLRNESPDVRGLAATCLGHIARIHRQLDKEKVLIALREHLDDNIISGQIADALDDIDMFLR</sequence>